<dbReference type="InterPro" id="IPR003593">
    <property type="entry name" value="AAA+_ATPase"/>
</dbReference>
<reference evidence="5 6" key="1">
    <citation type="submission" date="2020-03" db="EMBL/GenBank/DDBJ databases">
        <title>Two novel Motilibacter sp.</title>
        <authorList>
            <person name="Liu S."/>
        </authorList>
    </citation>
    <scope>NUCLEOTIDE SEQUENCE [LARGE SCALE GENOMIC DNA]</scope>
    <source>
        <strain evidence="5 6">E257</strain>
    </source>
</reference>
<evidence type="ECO:0000259" key="4">
    <source>
        <dbReference type="PROSITE" id="PS50893"/>
    </source>
</evidence>
<dbReference type="GO" id="GO:0005524">
    <property type="term" value="F:ATP binding"/>
    <property type="evidence" value="ECO:0007669"/>
    <property type="project" value="UniProtKB-KW"/>
</dbReference>
<dbReference type="InterPro" id="IPR015854">
    <property type="entry name" value="ABC_transpr_LolD-like"/>
</dbReference>
<dbReference type="InterPro" id="IPR017911">
    <property type="entry name" value="MacB-like_ATP-bd"/>
</dbReference>
<dbReference type="InterPro" id="IPR003439">
    <property type="entry name" value="ABC_transporter-like_ATP-bd"/>
</dbReference>
<dbReference type="CDD" id="cd03255">
    <property type="entry name" value="ABC_MJ0796_LolCDE_FtsE"/>
    <property type="match status" value="1"/>
</dbReference>
<organism evidence="5 6">
    <name type="scientific">Motilibacter deserti</name>
    <dbReference type="NCBI Taxonomy" id="2714956"/>
    <lineage>
        <taxon>Bacteria</taxon>
        <taxon>Bacillati</taxon>
        <taxon>Actinomycetota</taxon>
        <taxon>Actinomycetes</taxon>
        <taxon>Motilibacterales</taxon>
        <taxon>Motilibacteraceae</taxon>
        <taxon>Motilibacter</taxon>
    </lineage>
</organism>
<proteinExistence type="predicted"/>
<dbReference type="EMBL" id="JAANNP010000001">
    <property type="protein sequence ID" value="NHC12345.1"/>
    <property type="molecule type" value="Genomic_DNA"/>
</dbReference>
<feature type="domain" description="ABC transporter" evidence="4">
    <location>
        <begin position="12"/>
        <end position="249"/>
    </location>
</feature>
<name>A0ABX0GRE7_9ACTN</name>
<keyword evidence="2" id="KW-0547">Nucleotide-binding</keyword>
<evidence type="ECO:0000313" key="5">
    <source>
        <dbReference type="EMBL" id="NHC12345.1"/>
    </source>
</evidence>
<evidence type="ECO:0000256" key="1">
    <source>
        <dbReference type="ARBA" id="ARBA00022448"/>
    </source>
</evidence>
<dbReference type="PROSITE" id="PS00211">
    <property type="entry name" value="ABC_TRANSPORTER_1"/>
    <property type="match status" value="1"/>
</dbReference>
<keyword evidence="6" id="KW-1185">Reference proteome</keyword>
<dbReference type="SMART" id="SM00382">
    <property type="entry name" value="AAA"/>
    <property type="match status" value="1"/>
</dbReference>
<dbReference type="Gene3D" id="3.40.50.300">
    <property type="entry name" value="P-loop containing nucleotide triphosphate hydrolases"/>
    <property type="match status" value="1"/>
</dbReference>
<dbReference type="InterPro" id="IPR027417">
    <property type="entry name" value="P-loop_NTPase"/>
</dbReference>
<keyword evidence="3 5" id="KW-0067">ATP-binding</keyword>
<dbReference type="InterPro" id="IPR017871">
    <property type="entry name" value="ABC_transporter-like_CS"/>
</dbReference>
<gene>
    <name evidence="5" type="ORF">G9H71_00930</name>
</gene>
<dbReference type="PANTHER" id="PTHR24220:SF685">
    <property type="entry name" value="ABC TRANSPORTER RELATED"/>
    <property type="match status" value="1"/>
</dbReference>
<accession>A0ABX0GRE7</accession>
<dbReference type="Pfam" id="PF00005">
    <property type="entry name" value="ABC_tran"/>
    <property type="match status" value="1"/>
</dbReference>
<evidence type="ECO:0000313" key="6">
    <source>
        <dbReference type="Proteomes" id="UP000800981"/>
    </source>
</evidence>
<dbReference type="PROSITE" id="PS50893">
    <property type="entry name" value="ABC_TRANSPORTER_2"/>
    <property type="match status" value="1"/>
</dbReference>
<protein>
    <submittedName>
        <fullName evidence="5">ABC transporter ATP-binding protein</fullName>
    </submittedName>
</protein>
<sequence>MQQQSPRPADALAVRGLTRTYGTGPNAVRALDAIDLAFAEGSFTAVMGPSGSGKSTFLNCAAGVEQPTSGDVVVAGQDISGWSEARRTAFRRRHVGIVFQGFHLVPYLTAAQNVGLPLRLEGRRPDRQHVARLLARVGLADRAGHLPGELSGGQQQRVAVARALVAVPAVLLADEPTGALDTSSARDVLRLLRSSVDELGQTVVMVTHDPVAAAYADSVVFLVDGRVAGWMSRPTAEAVAGQLARLDDLAGAAVAS</sequence>
<dbReference type="Proteomes" id="UP000800981">
    <property type="component" value="Unassembled WGS sequence"/>
</dbReference>
<dbReference type="SUPFAM" id="SSF52540">
    <property type="entry name" value="P-loop containing nucleoside triphosphate hydrolases"/>
    <property type="match status" value="1"/>
</dbReference>
<dbReference type="RefSeq" id="WP_166276527.1">
    <property type="nucleotide sequence ID" value="NZ_JAANNP010000001.1"/>
</dbReference>
<evidence type="ECO:0000256" key="3">
    <source>
        <dbReference type="ARBA" id="ARBA00022840"/>
    </source>
</evidence>
<evidence type="ECO:0000256" key="2">
    <source>
        <dbReference type="ARBA" id="ARBA00022741"/>
    </source>
</evidence>
<dbReference type="PANTHER" id="PTHR24220">
    <property type="entry name" value="IMPORT ATP-BINDING PROTEIN"/>
    <property type="match status" value="1"/>
</dbReference>
<keyword evidence="1" id="KW-0813">Transport</keyword>
<comment type="caution">
    <text evidence="5">The sequence shown here is derived from an EMBL/GenBank/DDBJ whole genome shotgun (WGS) entry which is preliminary data.</text>
</comment>